<evidence type="ECO:0000313" key="3">
    <source>
        <dbReference type="Proteomes" id="UP001152622"/>
    </source>
</evidence>
<dbReference type="AlphaFoldDB" id="A0A9Q1FLX0"/>
<name>A0A9Q1FLX0_SYNKA</name>
<dbReference type="EMBL" id="JAINUF010000005">
    <property type="protein sequence ID" value="KAJ8361198.1"/>
    <property type="molecule type" value="Genomic_DNA"/>
</dbReference>
<gene>
    <name evidence="2" type="ORF">SKAU_G00177230</name>
</gene>
<evidence type="ECO:0000256" key="1">
    <source>
        <dbReference type="SAM" id="MobiDB-lite"/>
    </source>
</evidence>
<reference evidence="2" key="1">
    <citation type="journal article" date="2023" name="Science">
        <title>Genome structures resolve the early diversification of teleost fishes.</title>
        <authorList>
            <person name="Parey E."/>
            <person name="Louis A."/>
            <person name="Montfort J."/>
            <person name="Bouchez O."/>
            <person name="Roques C."/>
            <person name="Iampietro C."/>
            <person name="Lluch J."/>
            <person name="Castinel A."/>
            <person name="Donnadieu C."/>
            <person name="Desvignes T."/>
            <person name="Floi Bucao C."/>
            <person name="Jouanno E."/>
            <person name="Wen M."/>
            <person name="Mejri S."/>
            <person name="Dirks R."/>
            <person name="Jansen H."/>
            <person name="Henkel C."/>
            <person name="Chen W.J."/>
            <person name="Zahm M."/>
            <person name="Cabau C."/>
            <person name="Klopp C."/>
            <person name="Thompson A.W."/>
            <person name="Robinson-Rechavi M."/>
            <person name="Braasch I."/>
            <person name="Lecointre G."/>
            <person name="Bobe J."/>
            <person name="Postlethwait J.H."/>
            <person name="Berthelot C."/>
            <person name="Roest Crollius H."/>
            <person name="Guiguen Y."/>
        </authorList>
    </citation>
    <scope>NUCLEOTIDE SEQUENCE</scope>
    <source>
        <strain evidence="2">WJC10195</strain>
    </source>
</reference>
<feature type="region of interest" description="Disordered" evidence="1">
    <location>
        <begin position="30"/>
        <end position="53"/>
    </location>
</feature>
<organism evidence="2 3">
    <name type="scientific">Synaphobranchus kaupii</name>
    <name type="common">Kaup's arrowtooth eel</name>
    <dbReference type="NCBI Taxonomy" id="118154"/>
    <lineage>
        <taxon>Eukaryota</taxon>
        <taxon>Metazoa</taxon>
        <taxon>Chordata</taxon>
        <taxon>Craniata</taxon>
        <taxon>Vertebrata</taxon>
        <taxon>Euteleostomi</taxon>
        <taxon>Actinopterygii</taxon>
        <taxon>Neopterygii</taxon>
        <taxon>Teleostei</taxon>
        <taxon>Anguilliformes</taxon>
        <taxon>Synaphobranchidae</taxon>
        <taxon>Synaphobranchus</taxon>
    </lineage>
</organism>
<feature type="compositionally biased region" description="Polar residues" evidence="1">
    <location>
        <begin position="41"/>
        <end position="51"/>
    </location>
</feature>
<dbReference type="Proteomes" id="UP001152622">
    <property type="component" value="Chromosome 5"/>
</dbReference>
<evidence type="ECO:0000313" key="2">
    <source>
        <dbReference type="EMBL" id="KAJ8361198.1"/>
    </source>
</evidence>
<comment type="caution">
    <text evidence="2">The sequence shown here is derived from an EMBL/GenBank/DDBJ whole genome shotgun (WGS) entry which is preliminary data.</text>
</comment>
<proteinExistence type="predicted"/>
<protein>
    <submittedName>
        <fullName evidence="2">Uncharacterized protein</fullName>
    </submittedName>
</protein>
<sequence length="179" mass="19171">MCRAVQTNGKGAGSREVFVGVVSQLRPAQVRGVGGRKQNKSAEPQTRTHGSQLKGCGKAVSFWILSERPLGKLRVPSTSKGPKFDCSRALFPCKLKRCPKNPEVQDVRYQPYLSPSLKATEAAPCPLETPSQAEDTVAVRCRIKPGENSVSRPPSVSITTAIEADNSAAFSGSLAHIIL</sequence>
<keyword evidence="3" id="KW-1185">Reference proteome</keyword>
<accession>A0A9Q1FLX0</accession>